<reference evidence="1" key="2">
    <citation type="submission" date="2021-10" db="EMBL/GenBank/DDBJ databases">
        <title>Phylogenomics reveals ancestral predisposition of the termite-cultivated fungus Termitomyces towards a domesticated lifestyle.</title>
        <authorList>
            <person name="Auxier B."/>
            <person name="Grum-Grzhimaylo A."/>
            <person name="Cardenas M.E."/>
            <person name="Lodge J.D."/>
            <person name="Laessoe T."/>
            <person name="Pedersen O."/>
            <person name="Smith M.E."/>
            <person name="Kuyper T.W."/>
            <person name="Franco-Molano E.A."/>
            <person name="Baroni T.J."/>
            <person name="Aanen D.K."/>
        </authorList>
    </citation>
    <scope>NUCLEOTIDE SEQUENCE</scope>
    <source>
        <strain evidence="1">AP01</strain>
        <tissue evidence="1">Mycelium</tissue>
    </source>
</reference>
<dbReference type="OrthoDB" id="2979651at2759"/>
<dbReference type="EMBL" id="JABCKV010000679">
    <property type="protein sequence ID" value="KAG5640495.1"/>
    <property type="molecule type" value="Genomic_DNA"/>
</dbReference>
<accession>A0A9P7G465</accession>
<evidence type="ECO:0000313" key="1">
    <source>
        <dbReference type="EMBL" id="KAG5640495.1"/>
    </source>
</evidence>
<gene>
    <name evidence="1" type="ORF">DXG03_008324</name>
</gene>
<name>A0A9P7G465_9AGAR</name>
<dbReference type="Proteomes" id="UP000775547">
    <property type="component" value="Unassembled WGS sequence"/>
</dbReference>
<dbReference type="AlphaFoldDB" id="A0A9P7G465"/>
<sequence length="429" mass="47781">MAVLLPLEVLEIILEALSDDPSTLRQCSIVSKSFLVLSRKVLFSVIQLYSRFTVGDGSDSEVLAPPCDRLYDVLRKNPCVAAYVREIHIIGPCWAYTSDVLPPLLEMVADCGLLEVFTFRMYGEDMTWQTLPAALKAAFIRVFQLPALRAVQLGDVCFGSFPLEMFAMPPRLKHIGHFYVYQHEDPQQAIPESAVLPSSEGETRFLDSLEIGGATALPLVDFLVSSACPISVSRLRSLSLHSTGLGLLDAARKIISVAGGSIEMLSWLEPSLPWSDDGSPVDHWDPLNFQALDLVRVMTIQLMLSSEHEVINVLEACGLPPNIEELIFVVEPSDTEYALIFDAGRGIADFLDEKIARLLQRKAHLRQIRLVVILWDDKPVTLSMFQHFFPILHATGNLVGQFLKEGEEGIVFADVVKRKIGLRGRFDEY</sequence>
<evidence type="ECO:0008006" key="3">
    <source>
        <dbReference type="Google" id="ProtNLM"/>
    </source>
</evidence>
<keyword evidence="2" id="KW-1185">Reference proteome</keyword>
<organism evidence="1 2">
    <name type="scientific">Asterophora parasitica</name>
    <dbReference type="NCBI Taxonomy" id="117018"/>
    <lineage>
        <taxon>Eukaryota</taxon>
        <taxon>Fungi</taxon>
        <taxon>Dikarya</taxon>
        <taxon>Basidiomycota</taxon>
        <taxon>Agaricomycotina</taxon>
        <taxon>Agaricomycetes</taxon>
        <taxon>Agaricomycetidae</taxon>
        <taxon>Agaricales</taxon>
        <taxon>Tricholomatineae</taxon>
        <taxon>Lyophyllaceae</taxon>
        <taxon>Asterophora</taxon>
    </lineage>
</organism>
<comment type="caution">
    <text evidence="1">The sequence shown here is derived from an EMBL/GenBank/DDBJ whole genome shotgun (WGS) entry which is preliminary data.</text>
</comment>
<reference evidence="1" key="1">
    <citation type="submission" date="2020-07" db="EMBL/GenBank/DDBJ databases">
        <authorList>
            <person name="Nieuwenhuis M."/>
            <person name="Van De Peppel L.J.J."/>
        </authorList>
    </citation>
    <scope>NUCLEOTIDE SEQUENCE</scope>
    <source>
        <strain evidence="1">AP01</strain>
        <tissue evidence="1">Mycelium</tissue>
    </source>
</reference>
<protein>
    <recommendedName>
        <fullName evidence="3">F-box domain-containing protein</fullName>
    </recommendedName>
</protein>
<evidence type="ECO:0000313" key="2">
    <source>
        <dbReference type="Proteomes" id="UP000775547"/>
    </source>
</evidence>
<proteinExistence type="predicted"/>